<proteinExistence type="predicted"/>
<name>A0A0H3ZJ03_9VIBR</name>
<dbReference type="NCBIfam" id="TIGR02761">
    <property type="entry name" value="TraE_TIGR"/>
    <property type="match status" value="1"/>
</dbReference>
<dbReference type="Pfam" id="PF05309">
    <property type="entry name" value="TraE"/>
    <property type="match status" value="1"/>
</dbReference>
<accession>A0A0H3ZJ03</accession>
<dbReference type="AlphaFoldDB" id="A0A0H3ZJ03"/>
<sequence>MEISNKKDMLAMSKLLNVFLAVGFLTASVTCIGLGGALAYQSSKASRTLVPPTLSKAFSVSSGDVDEAYLTLMGSYFLHLKYDITPANVTRQYGLLLNYVPPDYWPSVQPTLISDAQQIMDSNISSRFVADKDGTLVALDSMQFKQSGMLHKSVGDRALEPEPVTYVVQMAYPNGILELVGIKKEGVKE</sequence>
<dbReference type="EMBL" id="KP795458">
    <property type="protein sequence ID" value="AKN35913.1"/>
    <property type="molecule type" value="Genomic_DNA"/>
</dbReference>
<dbReference type="InterPro" id="IPR007973">
    <property type="entry name" value="Pilus_assembly_TraE"/>
</dbReference>
<protein>
    <submittedName>
        <fullName evidence="1">IncF plasmid conjugative transfer pilus assemblyprotein TraE</fullName>
    </submittedName>
</protein>
<evidence type="ECO:0000313" key="1">
    <source>
        <dbReference type="EMBL" id="AKN35913.1"/>
    </source>
</evidence>
<organism evidence="1">
    <name type="scientific">Vibrio tasmaniensis</name>
    <dbReference type="NCBI Taxonomy" id="212663"/>
    <lineage>
        <taxon>Bacteria</taxon>
        <taxon>Pseudomonadati</taxon>
        <taxon>Pseudomonadota</taxon>
        <taxon>Gammaproteobacteria</taxon>
        <taxon>Vibrionales</taxon>
        <taxon>Vibrionaceae</taxon>
        <taxon>Vibrio</taxon>
    </lineage>
</organism>
<reference evidence="1" key="1">
    <citation type="journal article" date="2015" name="MBio">
        <title>Eco-Evolutionary Dynamics of Episomes among Ecologically Cohesive Bacterial Populations.</title>
        <authorList>
            <person name="Xue H."/>
            <person name="Cordero O.X."/>
            <person name="Camas F.M."/>
            <person name="Trimble W."/>
            <person name="Meyer F."/>
            <person name="Guglielmini J."/>
            <person name="Rocha E.P."/>
            <person name="Polz M.F."/>
        </authorList>
    </citation>
    <scope>NUCLEOTIDE SEQUENCE</scope>
    <source>
        <strain evidence="1">FF_174</strain>
    </source>
</reference>